<dbReference type="PANTHER" id="PTHR42693:SF53">
    <property type="entry name" value="ENDO-4-O-SULFATASE"/>
    <property type="match status" value="1"/>
</dbReference>
<feature type="non-terminal residue" evidence="4">
    <location>
        <position position="65"/>
    </location>
</feature>
<accession>A0A383CQF6</accession>
<gene>
    <name evidence="4" type="ORF">METZ01_LOCUS487153</name>
</gene>
<dbReference type="Gene3D" id="3.40.720.10">
    <property type="entry name" value="Alkaline Phosphatase, subunit A"/>
    <property type="match status" value="1"/>
</dbReference>
<dbReference type="InterPro" id="IPR050738">
    <property type="entry name" value="Sulfatase"/>
</dbReference>
<protein>
    <recommendedName>
        <fullName evidence="3">Sulfatase N-terminal domain-containing protein</fullName>
    </recommendedName>
</protein>
<dbReference type="AlphaFoldDB" id="A0A383CQF6"/>
<keyword evidence="2" id="KW-0378">Hydrolase</keyword>
<organism evidence="4">
    <name type="scientific">marine metagenome</name>
    <dbReference type="NCBI Taxonomy" id="408172"/>
    <lineage>
        <taxon>unclassified sequences</taxon>
        <taxon>metagenomes</taxon>
        <taxon>ecological metagenomes</taxon>
    </lineage>
</organism>
<dbReference type="EMBL" id="UINC01210702">
    <property type="protein sequence ID" value="SVE34299.1"/>
    <property type="molecule type" value="Genomic_DNA"/>
</dbReference>
<comment type="similarity">
    <text evidence="1">Belongs to the sulfatase family.</text>
</comment>
<name>A0A383CQF6_9ZZZZ</name>
<dbReference type="Pfam" id="PF00884">
    <property type="entry name" value="Sulfatase"/>
    <property type="match status" value="1"/>
</dbReference>
<dbReference type="PROSITE" id="PS51257">
    <property type="entry name" value="PROKAR_LIPOPROTEIN"/>
    <property type="match status" value="1"/>
</dbReference>
<dbReference type="PANTHER" id="PTHR42693">
    <property type="entry name" value="ARYLSULFATASE FAMILY MEMBER"/>
    <property type="match status" value="1"/>
</dbReference>
<dbReference type="InterPro" id="IPR000917">
    <property type="entry name" value="Sulfatase_N"/>
</dbReference>
<evidence type="ECO:0000259" key="3">
    <source>
        <dbReference type="Pfam" id="PF00884"/>
    </source>
</evidence>
<dbReference type="SUPFAM" id="SSF53649">
    <property type="entry name" value="Alkaline phosphatase-like"/>
    <property type="match status" value="1"/>
</dbReference>
<evidence type="ECO:0000256" key="2">
    <source>
        <dbReference type="ARBA" id="ARBA00022801"/>
    </source>
</evidence>
<feature type="domain" description="Sulfatase N-terminal" evidence="3">
    <location>
        <begin position="27"/>
        <end position="65"/>
    </location>
</feature>
<proteinExistence type="inferred from homology"/>
<sequence length="65" mass="6871">MRNAKSTLFLSLILAFGCLAVGAAERPNVILIMVDDMGFSDLGYHGGEIDTPNLDALAKGGVRFS</sequence>
<dbReference type="InterPro" id="IPR017850">
    <property type="entry name" value="Alkaline_phosphatase_core_sf"/>
</dbReference>
<reference evidence="4" key="1">
    <citation type="submission" date="2018-05" db="EMBL/GenBank/DDBJ databases">
        <authorList>
            <person name="Lanie J.A."/>
            <person name="Ng W.-L."/>
            <person name="Kazmierczak K.M."/>
            <person name="Andrzejewski T.M."/>
            <person name="Davidsen T.M."/>
            <person name="Wayne K.J."/>
            <person name="Tettelin H."/>
            <person name="Glass J.I."/>
            <person name="Rusch D."/>
            <person name="Podicherti R."/>
            <person name="Tsui H.-C.T."/>
            <person name="Winkler M.E."/>
        </authorList>
    </citation>
    <scope>NUCLEOTIDE SEQUENCE</scope>
</reference>
<evidence type="ECO:0000313" key="4">
    <source>
        <dbReference type="EMBL" id="SVE34299.1"/>
    </source>
</evidence>
<evidence type="ECO:0000256" key="1">
    <source>
        <dbReference type="ARBA" id="ARBA00008779"/>
    </source>
</evidence>
<dbReference type="GO" id="GO:0004065">
    <property type="term" value="F:arylsulfatase activity"/>
    <property type="evidence" value="ECO:0007669"/>
    <property type="project" value="TreeGrafter"/>
</dbReference>